<reference evidence="3 4" key="1">
    <citation type="journal article" date="2014" name="Mol. Plant">
        <title>Chromosome Scale Genome Assembly and Transcriptome Profiling of Nannochloropsis gaditana in Nitrogen Depletion.</title>
        <authorList>
            <person name="Corteggiani Carpinelli E."/>
            <person name="Telatin A."/>
            <person name="Vitulo N."/>
            <person name="Forcato C."/>
            <person name="D'Angelo M."/>
            <person name="Schiavon R."/>
            <person name="Vezzi A."/>
            <person name="Giacometti G.M."/>
            <person name="Morosinotto T."/>
            <person name="Valle G."/>
        </authorList>
    </citation>
    <scope>NUCLEOTIDE SEQUENCE [LARGE SCALE GENOMIC DNA]</scope>
    <source>
        <strain evidence="3 4">B-31</strain>
    </source>
</reference>
<dbReference type="GO" id="GO:0016567">
    <property type="term" value="P:protein ubiquitination"/>
    <property type="evidence" value="ECO:0007669"/>
    <property type="project" value="TreeGrafter"/>
</dbReference>
<keyword evidence="2" id="KW-1133">Transmembrane helix</keyword>
<dbReference type="OrthoDB" id="10376696at2759"/>
<dbReference type="EMBL" id="AZIL01001233">
    <property type="protein sequence ID" value="EWM24459.1"/>
    <property type="molecule type" value="Genomic_DNA"/>
</dbReference>
<dbReference type="Proteomes" id="UP000019335">
    <property type="component" value="Chromosome 14"/>
</dbReference>
<keyword evidence="2" id="KW-0812">Transmembrane</keyword>
<keyword evidence="4" id="KW-1185">Reference proteome</keyword>
<sequence length="340" mass="36922">MQFLAQRFPATDRALLDWNSFLLIGPVTLIAAVLGSILNVVLPEAIIYTGLPIILALLACYSVQKSMELFHSEGGWAHVCSRQTESSASQGGRNDKRDGGKIVSDRGERKTTPESFKEEAKCEKIVVGISDYGTTNRAPAPSATPSFASSSSKKKKKTLLVPVGDGLHGGMEDGIEGEVWASPFQETIYTFSPSKPSEPSPTHEAAEVEEEMTSKDKDKLLSPPADVRMAVQGKKEANLWKPMILAVCFLGVALTEMVQGGRGFPSPFGISCGSSTYWILTLGSISWAGGFFLWVRQYLLLDCEAKRREGRIFSPGDVLWTPKNTLLYPLCSALGVRGVK</sequence>
<feature type="transmembrane region" description="Helical" evidence="2">
    <location>
        <begin position="239"/>
        <end position="258"/>
    </location>
</feature>
<feature type="transmembrane region" description="Helical" evidence="2">
    <location>
        <begin position="45"/>
        <end position="63"/>
    </location>
</feature>
<comment type="caution">
    <text evidence="3">The sequence shown here is derived from an EMBL/GenBank/DDBJ whole genome shotgun (WGS) entry which is preliminary data.</text>
</comment>
<gene>
    <name evidence="3" type="ORF">Naga_100512g2</name>
</gene>
<proteinExistence type="predicted"/>
<feature type="transmembrane region" description="Helical" evidence="2">
    <location>
        <begin position="278"/>
        <end position="301"/>
    </location>
</feature>
<accession>W7TVZ8</accession>
<protein>
    <submittedName>
        <fullName evidence="3">Uncharacterized protein</fullName>
    </submittedName>
</protein>
<dbReference type="AlphaFoldDB" id="W7TVZ8"/>
<feature type="region of interest" description="Disordered" evidence="1">
    <location>
        <begin position="85"/>
        <end position="117"/>
    </location>
</feature>
<organism evidence="3 4">
    <name type="scientific">Nannochloropsis gaditana</name>
    <dbReference type="NCBI Taxonomy" id="72520"/>
    <lineage>
        <taxon>Eukaryota</taxon>
        <taxon>Sar</taxon>
        <taxon>Stramenopiles</taxon>
        <taxon>Ochrophyta</taxon>
        <taxon>Eustigmatophyceae</taxon>
        <taxon>Eustigmatales</taxon>
        <taxon>Monodopsidaceae</taxon>
        <taxon>Nannochloropsis</taxon>
    </lineage>
</organism>
<evidence type="ECO:0000313" key="3">
    <source>
        <dbReference type="EMBL" id="EWM24459.1"/>
    </source>
</evidence>
<dbReference type="PANTHER" id="PTHR14255">
    <property type="entry name" value="CEREBLON"/>
    <property type="match status" value="1"/>
</dbReference>
<keyword evidence="2" id="KW-0472">Membrane</keyword>
<feature type="region of interest" description="Disordered" evidence="1">
    <location>
        <begin position="192"/>
        <end position="219"/>
    </location>
</feature>
<feature type="compositionally biased region" description="Basic and acidic residues" evidence="1">
    <location>
        <begin position="93"/>
        <end position="117"/>
    </location>
</feature>
<evidence type="ECO:0000256" key="1">
    <source>
        <dbReference type="SAM" id="MobiDB-lite"/>
    </source>
</evidence>
<feature type="transmembrane region" description="Helical" evidence="2">
    <location>
        <begin position="21"/>
        <end position="39"/>
    </location>
</feature>
<dbReference type="GO" id="GO:0031464">
    <property type="term" value="C:Cul4A-RING E3 ubiquitin ligase complex"/>
    <property type="evidence" value="ECO:0007669"/>
    <property type="project" value="TreeGrafter"/>
</dbReference>
<dbReference type="PANTHER" id="PTHR14255:SF3">
    <property type="entry name" value="SULFITE EXPORTER TAUE_SAFE FAMILY PROTEIN 5-RELATED"/>
    <property type="match status" value="1"/>
</dbReference>
<evidence type="ECO:0000313" key="4">
    <source>
        <dbReference type="Proteomes" id="UP000019335"/>
    </source>
</evidence>
<evidence type="ECO:0000256" key="2">
    <source>
        <dbReference type="SAM" id="Phobius"/>
    </source>
</evidence>
<name>W7TVZ8_9STRA</name>